<dbReference type="AlphaFoldDB" id="A0A9Q8QFA2"/>
<dbReference type="GeneID" id="72066388"/>
<dbReference type="KEGG" id="ptkz:JDV02_004434"/>
<evidence type="ECO:0000256" key="1">
    <source>
        <dbReference type="SAM" id="MobiDB-lite"/>
    </source>
</evidence>
<dbReference type="OrthoDB" id="5105933at2759"/>
<dbReference type="EMBL" id="CP086356">
    <property type="protein sequence ID" value="UNI18146.1"/>
    <property type="molecule type" value="Genomic_DNA"/>
</dbReference>
<dbReference type="RefSeq" id="XP_047841627.1">
    <property type="nucleotide sequence ID" value="XM_047985650.1"/>
</dbReference>
<feature type="compositionally biased region" description="Polar residues" evidence="1">
    <location>
        <begin position="141"/>
        <end position="155"/>
    </location>
</feature>
<proteinExistence type="predicted"/>
<organism evidence="2 3">
    <name type="scientific">Purpureocillium takamizusanense</name>
    <dbReference type="NCBI Taxonomy" id="2060973"/>
    <lineage>
        <taxon>Eukaryota</taxon>
        <taxon>Fungi</taxon>
        <taxon>Dikarya</taxon>
        <taxon>Ascomycota</taxon>
        <taxon>Pezizomycotina</taxon>
        <taxon>Sordariomycetes</taxon>
        <taxon>Hypocreomycetidae</taxon>
        <taxon>Hypocreales</taxon>
        <taxon>Ophiocordycipitaceae</taxon>
        <taxon>Purpureocillium</taxon>
    </lineage>
</organism>
<accession>A0A9Q8QFA2</accession>
<evidence type="ECO:0000313" key="2">
    <source>
        <dbReference type="EMBL" id="UNI18146.1"/>
    </source>
</evidence>
<name>A0A9Q8QFA2_9HYPO</name>
<evidence type="ECO:0000313" key="3">
    <source>
        <dbReference type="Proteomes" id="UP000829364"/>
    </source>
</evidence>
<feature type="compositionally biased region" description="Low complexity" evidence="1">
    <location>
        <begin position="1"/>
        <end position="14"/>
    </location>
</feature>
<keyword evidence="3" id="KW-1185">Reference proteome</keyword>
<gene>
    <name evidence="2" type="ORF">JDV02_004434</name>
</gene>
<dbReference type="Proteomes" id="UP000829364">
    <property type="component" value="Chromosome 3"/>
</dbReference>
<protein>
    <submittedName>
        <fullName evidence="2">Uncharacterized protein</fullName>
    </submittedName>
</protein>
<feature type="region of interest" description="Disordered" evidence="1">
    <location>
        <begin position="130"/>
        <end position="166"/>
    </location>
</feature>
<feature type="region of interest" description="Disordered" evidence="1">
    <location>
        <begin position="1"/>
        <end position="22"/>
    </location>
</feature>
<reference evidence="2" key="1">
    <citation type="submission" date="2021-11" db="EMBL/GenBank/DDBJ databases">
        <title>Purpureocillium_takamizusanense_genome.</title>
        <authorList>
            <person name="Nguyen N.-H."/>
        </authorList>
    </citation>
    <scope>NUCLEOTIDE SEQUENCE</scope>
    <source>
        <strain evidence="2">PT3</strain>
    </source>
</reference>
<sequence>MSSPSPSSSTSSSSSRRDRSVVGLSRNRVTFYARQGTGGRISMYREIQSHQWRSPAVRIMAYVTGAPRNATIVKKKTRVHPGTWEPVDGLADFHSRLFWITVYEEDDLMPADLADDIPRPQVHYGEYGTHEPAPAGGRVQQPATQNGLARDTSYTEGGFNEQPNGPAIQIIAPTPEANNIQPGIDRSPPAFDLLGAGLYRS</sequence>